<dbReference type="STRING" id="236814.IX39_16115"/>
<dbReference type="AlphaFoldDB" id="A0A085Z3B6"/>
<name>A0A085Z3B6_9FLAO</name>
<gene>
    <name evidence="1" type="ORF">IX39_16115</name>
</gene>
<dbReference type="EMBL" id="JPRP01000002">
    <property type="protein sequence ID" value="KFE98929.1"/>
    <property type="molecule type" value="Genomic_DNA"/>
</dbReference>
<organism evidence="1 2">
    <name type="scientific">Chryseobacterium formosense</name>
    <dbReference type="NCBI Taxonomy" id="236814"/>
    <lineage>
        <taxon>Bacteria</taxon>
        <taxon>Pseudomonadati</taxon>
        <taxon>Bacteroidota</taxon>
        <taxon>Flavobacteriia</taxon>
        <taxon>Flavobacteriales</taxon>
        <taxon>Weeksellaceae</taxon>
        <taxon>Chryseobacterium group</taxon>
        <taxon>Chryseobacterium</taxon>
    </lineage>
</organism>
<evidence type="ECO:0000313" key="2">
    <source>
        <dbReference type="Proteomes" id="UP000028713"/>
    </source>
</evidence>
<sequence>MIKTTKSLEMEQSNWLNLNRNILIFLFVCVASLLFSQNTKGFYLTTEILSIENPLLISVKGFRGQFIVSEKNFKESNNLKKLLREEKAFLYFDDSMGIKYFTNVWTEANIKKIECDCCIKTDYIDINNIHVIKLSKYLKSFYLGFTKTHFYNESIVDAENSKTYLRNDTTYRMILFPKCE</sequence>
<dbReference type="Proteomes" id="UP000028713">
    <property type="component" value="Unassembled WGS sequence"/>
</dbReference>
<comment type="caution">
    <text evidence="1">The sequence shown here is derived from an EMBL/GenBank/DDBJ whole genome shotgun (WGS) entry which is preliminary data.</text>
</comment>
<dbReference type="eggNOG" id="ENOG502ZZZY">
    <property type="taxonomic scope" value="Bacteria"/>
</dbReference>
<evidence type="ECO:0000313" key="1">
    <source>
        <dbReference type="EMBL" id="KFE98929.1"/>
    </source>
</evidence>
<proteinExistence type="predicted"/>
<keyword evidence="2" id="KW-1185">Reference proteome</keyword>
<reference evidence="1 2" key="1">
    <citation type="submission" date="2014-07" db="EMBL/GenBank/DDBJ databases">
        <title>Genome of Chryseobacterium formosense LMG 24722.</title>
        <authorList>
            <person name="Pipes S.E."/>
            <person name="Stropko S.J."/>
            <person name="Newman J.D."/>
        </authorList>
    </citation>
    <scope>NUCLEOTIDE SEQUENCE [LARGE SCALE GENOMIC DNA]</scope>
    <source>
        <strain evidence="1 2">LMG 24722</strain>
    </source>
</reference>
<protein>
    <submittedName>
        <fullName evidence="1">Uncharacterized protein</fullName>
    </submittedName>
</protein>
<accession>A0A085Z3B6</accession>